<dbReference type="PANTHER" id="PTHR37423:SF2">
    <property type="entry name" value="MEMBRANE-BOUND LYTIC MUREIN TRANSGLYCOSYLASE C"/>
    <property type="match status" value="1"/>
</dbReference>
<dbReference type="InterPro" id="IPR008258">
    <property type="entry name" value="Transglycosylase_SLT_dom_1"/>
</dbReference>
<dbReference type="Gene3D" id="1.10.530.10">
    <property type="match status" value="1"/>
</dbReference>
<dbReference type="RefSeq" id="WP_422920707.1">
    <property type="nucleotide sequence ID" value="NZ_JAMZEJ010000008.1"/>
</dbReference>
<dbReference type="CDD" id="cd13401">
    <property type="entry name" value="Slt70-like"/>
    <property type="match status" value="1"/>
</dbReference>
<dbReference type="InterPro" id="IPR000189">
    <property type="entry name" value="Transglyc_AS"/>
</dbReference>
<comment type="similarity">
    <text evidence="2">Belongs to the virb1 family.</text>
</comment>
<evidence type="ECO:0000256" key="5">
    <source>
        <dbReference type="SAM" id="SignalP"/>
    </source>
</evidence>
<dbReference type="EMBL" id="JAMZEJ010000008">
    <property type="protein sequence ID" value="MCQ8241959.1"/>
    <property type="molecule type" value="Genomic_DNA"/>
</dbReference>
<name>A0ABT1W038_9PROT</name>
<evidence type="ECO:0000256" key="3">
    <source>
        <dbReference type="ARBA" id="ARBA00022729"/>
    </source>
</evidence>
<dbReference type="InterPro" id="IPR023346">
    <property type="entry name" value="Lysozyme-like_dom_sf"/>
</dbReference>
<evidence type="ECO:0000256" key="1">
    <source>
        <dbReference type="ARBA" id="ARBA00007734"/>
    </source>
</evidence>
<evidence type="ECO:0000256" key="4">
    <source>
        <dbReference type="SAM" id="MobiDB-lite"/>
    </source>
</evidence>
<keyword evidence="8" id="KW-1185">Reference proteome</keyword>
<feature type="region of interest" description="Disordered" evidence="4">
    <location>
        <begin position="158"/>
        <end position="182"/>
    </location>
</feature>
<feature type="region of interest" description="Disordered" evidence="4">
    <location>
        <begin position="29"/>
        <end position="48"/>
    </location>
</feature>
<dbReference type="SUPFAM" id="SSF48435">
    <property type="entry name" value="Bacterial muramidases"/>
    <property type="match status" value="1"/>
</dbReference>
<dbReference type="PANTHER" id="PTHR37423">
    <property type="entry name" value="SOLUBLE LYTIC MUREIN TRANSGLYCOSYLASE-RELATED"/>
    <property type="match status" value="1"/>
</dbReference>
<accession>A0ABT1W038</accession>
<protein>
    <submittedName>
        <fullName evidence="7">Lytic transglycosylase domain-containing protein</fullName>
    </submittedName>
</protein>
<evidence type="ECO:0000256" key="2">
    <source>
        <dbReference type="ARBA" id="ARBA00009387"/>
    </source>
</evidence>
<keyword evidence="3 5" id="KW-0732">Signal</keyword>
<comment type="similarity">
    <text evidence="1">Belongs to the transglycosylase Slt family.</text>
</comment>
<dbReference type="Pfam" id="PF01464">
    <property type="entry name" value="SLT"/>
    <property type="match status" value="1"/>
</dbReference>
<dbReference type="Gene3D" id="1.25.20.10">
    <property type="entry name" value="Bacterial muramidases"/>
    <property type="match status" value="1"/>
</dbReference>
<proteinExistence type="inferred from homology"/>
<evidence type="ECO:0000313" key="7">
    <source>
        <dbReference type="EMBL" id="MCQ8241959.1"/>
    </source>
</evidence>
<dbReference type="Proteomes" id="UP001524547">
    <property type="component" value="Unassembled WGS sequence"/>
</dbReference>
<evidence type="ECO:0000313" key="8">
    <source>
        <dbReference type="Proteomes" id="UP001524547"/>
    </source>
</evidence>
<reference evidence="7 8" key="1">
    <citation type="submission" date="2022-06" db="EMBL/GenBank/DDBJ databases">
        <title>Rhizosaccharibacter gen. nov. sp. nov. KSS12, endophytic bacteria isolated from sugarcane.</title>
        <authorList>
            <person name="Pitiwittayakul N."/>
        </authorList>
    </citation>
    <scope>NUCLEOTIDE SEQUENCE [LARGE SCALE GENOMIC DNA]</scope>
    <source>
        <strain evidence="7 8">KSS12</strain>
    </source>
</reference>
<feature type="signal peptide" evidence="5">
    <location>
        <begin position="1"/>
        <end position="33"/>
    </location>
</feature>
<dbReference type="PROSITE" id="PS00922">
    <property type="entry name" value="TRANSGLYCOSYLASE"/>
    <property type="match status" value="1"/>
</dbReference>
<feature type="domain" description="Transglycosylase SLT" evidence="6">
    <location>
        <begin position="478"/>
        <end position="583"/>
    </location>
</feature>
<evidence type="ECO:0000259" key="6">
    <source>
        <dbReference type="Pfam" id="PF01464"/>
    </source>
</evidence>
<sequence length="651" mass="68669">MRGSCPTSPHRAARAFLAGAALLASAALSPARAQGPGRNGRDPSPPEETALAVPRLSFGHDGAVALPTPLAPSTVALVRRIFALQRDGDVPAAVALTGRLDDSLLMGDILADRYLRPGADPAPDLVRDWLRHHADLPDAPAMFRLLASVSPHGIRLPAAPSQATLGTETEAAPLPEEDDPAGRVLHRNPLLDQTVHARMTSGSDGAASALRLIGATRFIDPLYAAQLRAEVALSLFTGGDAVAAREAGHDAFETSGHRLGAAGFTAGLAAWRLGDVAGSVGLFEAASRAPLTSASVRAAAAFWAARAHLRQGEIATYRGWLGRAAAAPRTFYGLLARRLLHEDAPVVAPAATAVRTVSDRTPVAAHATGSPLPEDAGDVSGRPILSEIDVDAVAATPAGRRFFALLQVGETDRAEATLRRLWPSVQNDVALCRSIQLVAQEAGLSSLSSQLATILQQRDGQPRAARFPVPKLAPRSGFTVNPALVYALTRLESNFDASAVSGAGAHGLMQLMPVTAGFVSGHPDRYADDNAEALHNPGLNLELGQRYLAYLSRQAPVDDDLVRLLASYNAGPNAVARWHDAMADTGEDPLLFIESLPTEETRDYVHRAFTYLWIYAARLGTGSPSLAALAAGAWPHFSDEQALHRARLTLH</sequence>
<feature type="chain" id="PRO_5045446356" evidence="5">
    <location>
        <begin position="34"/>
        <end position="651"/>
    </location>
</feature>
<comment type="caution">
    <text evidence="7">The sequence shown here is derived from an EMBL/GenBank/DDBJ whole genome shotgun (WGS) entry which is preliminary data.</text>
</comment>
<gene>
    <name evidence="7" type="ORF">NFI88_14055</name>
</gene>
<organism evidence="7 8">
    <name type="scientific">Rhizosaccharibacter radicis</name>
    <dbReference type="NCBI Taxonomy" id="2782605"/>
    <lineage>
        <taxon>Bacteria</taxon>
        <taxon>Pseudomonadati</taxon>
        <taxon>Pseudomonadota</taxon>
        <taxon>Alphaproteobacteria</taxon>
        <taxon>Acetobacterales</taxon>
        <taxon>Acetobacteraceae</taxon>
        <taxon>Rhizosaccharibacter</taxon>
    </lineage>
</organism>
<dbReference type="InterPro" id="IPR008939">
    <property type="entry name" value="Lytic_TGlycosylase_superhlx_U"/>
</dbReference>
<dbReference type="SUPFAM" id="SSF53955">
    <property type="entry name" value="Lysozyme-like"/>
    <property type="match status" value="1"/>
</dbReference>